<keyword evidence="3" id="KW-0614">Plasmid</keyword>
<dbReference type="Pfam" id="PF01548">
    <property type="entry name" value="DEDD_Tnp_IS110"/>
    <property type="match status" value="1"/>
</dbReference>
<feature type="domain" description="Transposase IS110-like N-terminal" evidence="2">
    <location>
        <begin position="11"/>
        <end position="155"/>
    </location>
</feature>
<sequence>MASTSGIVTGGVDTHKDVHVAAALDERGALLATASFPATGTGYDRLHQWLSSFGRLGRVGIEGTGSYGAGLTRSLHAAGIDVVEVNRPDRQLRRRLGKSDPVDAEAAARTVLADRAAGVPKSSDGPVEGLRALRVARRSAIKARTQAGNQIRDLIVSAPQQLREPLSGSVSRSRLLAAQPPDRALVGRWSRRRSARYATWLAVTRRFRRRSPNSTATSPSCALQPTQRCWPSTA</sequence>
<dbReference type="KEGG" id="rer:RER_pREL1-02500"/>
<dbReference type="InterPro" id="IPR002525">
    <property type="entry name" value="Transp_IS110-like_N"/>
</dbReference>
<accession>Q3L9C0</accession>
<evidence type="ECO:0000313" key="3">
    <source>
        <dbReference type="EMBL" id="BAE46193.1"/>
    </source>
</evidence>
<dbReference type="EMBL" id="AP008931">
    <property type="protein sequence ID" value="BAE46193.1"/>
    <property type="molecule type" value="Genomic_DNA"/>
</dbReference>
<dbReference type="HOGENOM" id="CLU_1184307_0_0_11"/>
<dbReference type="GO" id="GO:0003677">
    <property type="term" value="F:DNA binding"/>
    <property type="evidence" value="ECO:0007669"/>
    <property type="project" value="InterPro"/>
</dbReference>
<gene>
    <name evidence="3" type="ordered locus">RER_pREL1-02500</name>
</gene>
<protein>
    <submittedName>
        <fullName evidence="3">Putative transposase</fullName>
    </submittedName>
</protein>
<name>Q3L9C0_RHOE4</name>
<dbReference type="PANTHER" id="PTHR33055">
    <property type="entry name" value="TRANSPOSASE FOR INSERTION SEQUENCE ELEMENT IS1111A"/>
    <property type="match status" value="1"/>
</dbReference>
<feature type="region of interest" description="Disordered" evidence="1">
    <location>
        <begin position="209"/>
        <end position="234"/>
    </location>
</feature>
<feature type="compositionally biased region" description="Polar residues" evidence="1">
    <location>
        <begin position="212"/>
        <end position="234"/>
    </location>
</feature>
<geneLocation type="plasmid" evidence="3 4">
    <name>pREL1</name>
</geneLocation>
<dbReference type="GO" id="GO:0006313">
    <property type="term" value="P:DNA transposition"/>
    <property type="evidence" value="ECO:0007669"/>
    <property type="project" value="InterPro"/>
</dbReference>
<organism evidence="3 4">
    <name type="scientific">Rhodococcus erythropolis (strain PR4 / NBRC 100887)</name>
    <dbReference type="NCBI Taxonomy" id="234621"/>
    <lineage>
        <taxon>Bacteria</taxon>
        <taxon>Bacillati</taxon>
        <taxon>Actinomycetota</taxon>
        <taxon>Actinomycetes</taxon>
        <taxon>Mycobacteriales</taxon>
        <taxon>Nocardiaceae</taxon>
        <taxon>Rhodococcus</taxon>
        <taxon>Rhodococcus erythropolis group</taxon>
    </lineage>
</organism>
<evidence type="ECO:0000259" key="2">
    <source>
        <dbReference type="Pfam" id="PF01548"/>
    </source>
</evidence>
<evidence type="ECO:0000256" key="1">
    <source>
        <dbReference type="SAM" id="MobiDB-lite"/>
    </source>
</evidence>
<dbReference type="AlphaFoldDB" id="Q3L9C0"/>
<evidence type="ECO:0000313" key="4">
    <source>
        <dbReference type="Proteomes" id="UP000002204"/>
    </source>
</evidence>
<proteinExistence type="predicted"/>
<dbReference type="PANTHER" id="PTHR33055:SF16">
    <property type="entry name" value="TRANSPOSASE FOR INSERTION SEQUENCE ELEMENT IS1547"/>
    <property type="match status" value="1"/>
</dbReference>
<dbReference type="GO" id="GO:0004803">
    <property type="term" value="F:transposase activity"/>
    <property type="evidence" value="ECO:0007669"/>
    <property type="project" value="InterPro"/>
</dbReference>
<dbReference type="Proteomes" id="UP000002204">
    <property type="component" value="Plasmid pREL1"/>
</dbReference>
<dbReference type="InterPro" id="IPR047650">
    <property type="entry name" value="Transpos_IS110"/>
</dbReference>
<reference evidence="4" key="1">
    <citation type="submission" date="2005-03" db="EMBL/GenBank/DDBJ databases">
        <title>Comparison of the complete genome sequences of Rhodococcus erythropolis PR4 and Rhodococcus opacus B4.</title>
        <authorList>
            <person name="Takarada H."/>
            <person name="Sekine M."/>
            <person name="Hosoyama A."/>
            <person name="Yamada R."/>
            <person name="Fujisawa T."/>
            <person name="Omata S."/>
            <person name="Shimizu A."/>
            <person name="Tsukatani N."/>
            <person name="Tanikawa S."/>
            <person name="Fujita N."/>
            <person name="Harayama S."/>
        </authorList>
    </citation>
    <scope>NUCLEOTIDE SEQUENCE [LARGE SCALE GENOMIC DNA]</scope>
    <source>
        <strain evidence="4">PR4 / NBRC 100887</strain>
        <plasmid evidence="4">pREL1</plasmid>
    </source>
</reference>
<reference evidence="3 4" key="2">
    <citation type="journal article" date="2006" name="Environ. Microbiol.">
        <title>Sequence analysis of three plasmids harboured in Rhodococcus erythropolis strain PR4.</title>
        <authorList>
            <person name="Sekine M."/>
            <person name="Tanikawa S."/>
            <person name="Omata S."/>
            <person name="Saito M."/>
            <person name="Fujisawa T."/>
            <person name="Tsukatani N."/>
            <person name="Tajima T."/>
            <person name="Sekigawa T."/>
            <person name="Kosugi H."/>
            <person name="Matsuo Y."/>
            <person name="Nishiko R."/>
            <person name="Imamura K."/>
            <person name="Ito M."/>
            <person name="Narita H."/>
            <person name="Tago S."/>
            <person name="Fujita N."/>
            <person name="Harayama S."/>
        </authorList>
    </citation>
    <scope>NUCLEOTIDE SEQUENCE [LARGE SCALE GENOMIC DNA]</scope>
    <source>
        <strain evidence="4">PR4 / NBRC 100887</strain>
        <plasmid evidence="3 4">pREL1</plasmid>
    </source>
</reference>